<gene>
    <name evidence="10" type="ORF">B0H17DRAFT_882846</name>
</gene>
<reference evidence="10" key="1">
    <citation type="submission" date="2023-03" db="EMBL/GenBank/DDBJ databases">
        <title>Massive genome expansion in bonnet fungi (Mycena s.s.) driven by repeated elements and novel gene families across ecological guilds.</title>
        <authorList>
            <consortium name="Lawrence Berkeley National Laboratory"/>
            <person name="Harder C.B."/>
            <person name="Miyauchi S."/>
            <person name="Viragh M."/>
            <person name="Kuo A."/>
            <person name="Thoen E."/>
            <person name="Andreopoulos B."/>
            <person name="Lu D."/>
            <person name="Skrede I."/>
            <person name="Drula E."/>
            <person name="Henrissat B."/>
            <person name="Morin E."/>
            <person name="Kohler A."/>
            <person name="Barry K."/>
            <person name="LaButti K."/>
            <person name="Morin E."/>
            <person name="Salamov A."/>
            <person name="Lipzen A."/>
            <person name="Mereny Z."/>
            <person name="Hegedus B."/>
            <person name="Baldrian P."/>
            <person name="Stursova M."/>
            <person name="Weitz H."/>
            <person name="Taylor A."/>
            <person name="Grigoriev I.V."/>
            <person name="Nagy L.G."/>
            <person name="Martin F."/>
            <person name="Kauserud H."/>
        </authorList>
    </citation>
    <scope>NUCLEOTIDE SEQUENCE</scope>
    <source>
        <strain evidence="10">CBHHK067</strain>
    </source>
</reference>
<feature type="non-terminal residue" evidence="10">
    <location>
        <position position="73"/>
    </location>
</feature>
<evidence type="ECO:0000256" key="8">
    <source>
        <dbReference type="RuleBase" id="RU000528"/>
    </source>
</evidence>
<evidence type="ECO:0000256" key="6">
    <source>
        <dbReference type="ARBA" id="ARBA00023242"/>
    </source>
</evidence>
<evidence type="ECO:0000256" key="4">
    <source>
        <dbReference type="ARBA" id="ARBA00022454"/>
    </source>
</evidence>
<name>A0AAD7DTD5_MYCRO</name>
<proteinExistence type="inferred from homology"/>
<evidence type="ECO:0000259" key="9">
    <source>
        <dbReference type="Pfam" id="PF02969"/>
    </source>
</evidence>
<keyword evidence="11" id="KW-1185">Reference proteome</keyword>
<dbReference type="AlphaFoldDB" id="A0AAD7DTD5"/>
<evidence type="ECO:0000256" key="5">
    <source>
        <dbReference type="ARBA" id="ARBA00023125"/>
    </source>
</evidence>
<comment type="function">
    <text evidence="8">Core component of nucleosome. Nucleosomes wrap and compact DNA into chromatin, limiting DNA accessibility to the cellular machineries which require DNA as a template. Histones thereby play a central role in transcription regulation, DNA repair, DNA replication and chromosomal stability. DNA accessibility is regulated via a complex set of post-translational modifications of histones, also called histone code, and nucleosome remodeling.</text>
</comment>
<comment type="similarity">
    <text evidence="3 8">Belongs to the histone H4 family.</text>
</comment>
<evidence type="ECO:0000256" key="7">
    <source>
        <dbReference type="ARBA" id="ARBA00023269"/>
    </source>
</evidence>
<dbReference type="SMART" id="SM00417">
    <property type="entry name" value="H4"/>
    <property type="match status" value="1"/>
</dbReference>
<evidence type="ECO:0000256" key="2">
    <source>
        <dbReference type="ARBA" id="ARBA00004286"/>
    </source>
</evidence>
<sequence length="73" mass="8192">ITAPAIRRLARLAGVKRTSRNMHEEARGTLKIFLQGVVRDAALYTKHGHRSTVTSLDISFALKRNRWTLYGSG</sequence>
<dbReference type="EMBL" id="JARKIE010000023">
    <property type="protein sequence ID" value="KAJ7699282.1"/>
    <property type="molecule type" value="Genomic_DNA"/>
</dbReference>
<dbReference type="Gene3D" id="1.10.20.10">
    <property type="entry name" value="Histone, subunit A"/>
    <property type="match status" value="1"/>
</dbReference>
<keyword evidence="5 8" id="KW-0238">DNA-binding</keyword>
<dbReference type="GO" id="GO:0000786">
    <property type="term" value="C:nucleosome"/>
    <property type="evidence" value="ECO:0007669"/>
    <property type="project" value="UniProtKB-KW"/>
</dbReference>
<dbReference type="GO" id="GO:0046982">
    <property type="term" value="F:protein heterodimerization activity"/>
    <property type="evidence" value="ECO:0007669"/>
    <property type="project" value="InterPro"/>
</dbReference>
<dbReference type="GO" id="GO:0003677">
    <property type="term" value="F:DNA binding"/>
    <property type="evidence" value="ECO:0007669"/>
    <property type="project" value="UniProtKB-KW"/>
</dbReference>
<dbReference type="InterPro" id="IPR004823">
    <property type="entry name" value="TAF_TATA-bd_Histone-like_dom"/>
</dbReference>
<evidence type="ECO:0000256" key="3">
    <source>
        <dbReference type="ARBA" id="ARBA00006564"/>
    </source>
</evidence>
<keyword evidence="6 8" id="KW-0539">Nucleus</keyword>
<keyword evidence="7 8" id="KW-0544">Nucleosome core</keyword>
<evidence type="ECO:0000313" key="10">
    <source>
        <dbReference type="EMBL" id="KAJ7699282.1"/>
    </source>
</evidence>
<dbReference type="SUPFAM" id="SSF47113">
    <property type="entry name" value="Histone-fold"/>
    <property type="match status" value="1"/>
</dbReference>
<dbReference type="InterPro" id="IPR009072">
    <property type="entry name" value="Histone-fold"/>
</dbReference>
<dbReference type="Proteomes" id="UP001221757">
    <property type="component" value="Unassembled WGS sequence"/>
</dbReference>
<dbReference type="InterPro" id="IPR001951">
    <property type="entry name" value="Histone_H4"/>
</dbReference>
<accession>A0AAD7DTD5</accession>
<protein>
    <recommendedName>
        <fullName evidence="8">Histone H4</fullName>
    </recommendedName>
</protein>
<dbReference type="GO" id="GO:0005634">
    <property type="term" value="C:nucleus"/>
    <property type="evidence" value="ECO:0007669"/>
    <property type="project" value="UniProtKB-SubCell"/>
</dbReference>
<dbReference type="PANTHER" id="PTHR10484">
    <property type="entry name" value="HISTONE H4"/>
    <property type="match status" value="1"/>
</dbReference>
<keyword evidence="4 8" id="KW-0158">Chromosome</keyword>
<dbReference type="GO" id="GO:0030527">
    <property type="term" value="F:structural constituent of chromatin"/>
    <property type="evidence" value="ECO:0007669"/>
    <property type="project" value="InterPro"/>
</dbReference>
<feature type="domain" description="TATA box binding protein associated factor (TAF) histone-like fold" evidence="9">
    <location>
        <begin position="3"/>
        <end position="63"/>
    </location>
</feature>
<comment type="caution">
    <text evidence="10">The sequence shown here is derived from an EMBL/GenBank/DDBJ whole genome shotgun (WGS) entry which is preliminary data.</text>
</comment>
<dbReference type="PRINTS" id="PR00623">
    <property type="entry name" value="HISTONEH4"/>
</dbReference>
<feature type="non-terminal residue" evidence="10">
    <location>
        <position position="1"/>
    </location>
</feature>
<comment type="subcellular location">
    <subcellularLocation>
        <location evidence="2">Chromosome</location>
    </subcellularLocation>
    <subcellularLocation>
        <location evidence="1">Nucleus</location>
    </subcellularLocation>
</comment>
<evidence type="ECO:0000313" key="11">
    <source>
        <dbReference type="Proteomes" id="UP001221757"/>
    </source>
</evidence>
<comment type="subunit">
    <text evidence="8">The nucleosome is a histone octamer containing two molecules each of H2A, H2B, H3 and H4 assembled in one H3-H4 heterotetramer and two H2A-H2B heterodimers. The octamer wraps approximately 147 bp of DNA.</text>
</comment>
<dbReference type="Pfam" id="PF02969">
    <property type="entry name" value="TAF"/>
    <property type="match status" value="1"/>
</dbReference>
<evidence type="ECO:0000256" key="1">
    <source>
        <dbReference type="ARBA" id="ARBA00004123"/>
    </source>
</evidence>
<organism evidence="10 11">
    <name type="scientific">Mycena rosella</name>
    <name type="common">Pink bonnet</name>
    <name type="synonym">Agaricus rosellus</name>
    <dbReference type="NCBI Taxonomy" id="1033263"/>
    <lineage>
        <taxon>Eukaryota</taxon>
        <taxon>Fungi</taxon>
        <taxon>Dikarya</taxon>
        <taxon>Basidiomycota</taxon>
        <taxon>Agaricomycotina</taxon>
        <taxon>Agaricomycetes</taxon>
        <taxon>Agaricomycetidae</taxon>
        <taxon>Agaricales</taxon>
        <taxon>Marasmiineae</taxon>
        <taxon>Mycenaceae</taxon>
        <taxon>Mycena</taxon>
    </lineage>
</organism>
<dbReference type="CDD" id="cd22912">
    <property type="entry name" value="HFD_H4"/>
    <property type="match status" value="1"/>
</dbReference>